<dbReference type="AlphaFoldDB" id="A4CFN0"/>
<organism evidence="1 2">
    <name type="scientific">Pseudoalteromonas tunicata D2</name>
    <dbReference type="NCBI Taxonomy" id="87626"/>
    <lineage>
        <taxon>Bacteria</taxon>
        <taxon>Pseudomonadati</taxon>
        <taxon>Pseudomonadota</taxon>
        <taxon>Gammaproteobacteria</taxon>
        <taxon>Alteromonadales</taxon>
        <taxon>Pseudoalteromonadaceae</taxon>
        <taxon>Pseudoalteromonas</taxon>
    </lineage>
</organism>
<accession>A4CFN0</accession>
<dbReference type="eggNOG" id="ENOG5033MS5">
    <property type="taxonomic scope" value="Bacteria"/>
</dbReference>
<comment type="caution">
    <text evidence="1">The sequence shown here is derived from an EMBL/GenBank/DDBJ whole genome shotgun (WGS) entry which is preliminary data.</text>
</comment>
<evidence type="ECO:0000313" key="1">
    <source>
        <dbReference type="EMBL" id="EAR26457.1"/>
    </source>
</evidence>
<gene>
    <name evidence="1" type="ORF">PTD2_04701</name>
</gene>
<sequence>MVFRFCVGKDASFLVSELYQTAYVSEYGIRPALNYHSKVRLTSEIKSKIDDLYKNALLNSRPDNIRGLDGSTWCFRPKSGNSYTELCYWSPIEHPESKRGLKDISNLGIYLFDISGLQEYGGVFQ</sequence>
<dbReference type="HOGENOM" id="CLU_1990789_0_0_6"/>
<reference evidence="1 2" key="1">
    <citation type="submission" date="2006-02" db="EMBL/GenBank/DDBJ databases">
        <authorList>
            <person name="Moran M.A."/>
            <person name="Kjelleberg S."/>
            <person name="Egan S."/>
            <person name="Saunders N."/>
            <person name="Thomas T."/>
            <person name="Ferriera S."/>
            <person name="Johnson J."/>
            <person name="Kravitz S."/>
            <person name="Halpern A."/>
            <person name="Remington K."/>
            <person name="Beeson K."/>
            <person name="Tran B."/>
            <person name="Rogers Y.-H."/>
            <person name="Friedman R."/>
            <person name="Venter J.C."/>
        </authorList>
    </citation>
    <scope>NUCLEOTIDE SEQUENCE [LARGE SCALE GENOMIC DNA]</scope>
    <source>
        <strain evidence="1 2">D2</strain>
    </source>
</reference>
<dbReference type="EMBL" id="AAOH01000014">
    <property type="protein sequence ID" value="EAR26457.1"/>
    <property type="molecule type" value="Genomic_DNA"/>
</dbReference>
<proteinExistence type="predicted"/>
<name>A4CFN0_9GAMM</name>
<dbReference type="Proteomes" id="UP000006201">
    <property type="component" value="Unassembled WGS sequence"/>
</dbReference>
<dbReference type="STRING" id="87626.PTD2_04701"/>
<protein>
    <submittedName>
        <fullName evidence="1">Uncharacterized protein</fullName>
    </submittedName>
</protein>
<evidence type="ECO:0000313" key="2">
    <source>
        <dbReference type="Proteomes" id="UP000006201"/>
    </source>
</evidence>
<keyword evidence="2" id="KW-1185">Reference proteome</keyword>